<evidence type="ECO:0000313" key="1">
    <source>
        <dbReference type="EMBL" id="SXN30252.1"/>
    </source>
</evidence>
<proteinExistence type="predicted"/>
<gene>
    <name evidence="1" type="ORF">SAMEA3499901_01251</name>
    <name evidence="2" type="ORF">SAMEA3538828_00462</name>
</gene>
<evidence type="ECO:0000313" key="3">
    <source>
        <dbReference type="Proteomes" id="UP000258253"/>
    </source>
</evidence>
<evidence type="ECO:0000313" key="4">
    <source>
        <dbReference type="Proteomes" id="UP000259975"/>
    </source>
</evidence>
<protein>
    <submittedName>
        <fullName evidence="1">Uncharacterized protein</fullName>
    </submittedName>
</protein>
<sequence>MVNLPIRGWNQYLLPYFRFASRMTFSAASLNLTSWTITPAFCRSIITPLFCANASALLVDIPISVASMIKGAIPSGMASLFCMAANASSSDFTRFTNSSCCDRLT</sequence>
<dbReference type="Proteomes" id="UP000258253">
    <property type="component" value="Unassembled WGS sequence"/>
</dbReference>
<dbReference type="EMBL" id="UKGE01000004">
    <property type="protein sequence ID" value="SXN30252.1"/>
    <property type="molecule type" value="Genomic_DNA"/>
</dbReference>
<dbReference type="EMBL" id="ULCI01000002">
    <property type="protein sequence ID" value="SYR29419.1"/>
    <property type="molecule type" value="Genomic_DNA"/>
</dbReference>
<comment type="caution">
    <text evidence="1">The sequence shown here is derived from an EMBL/GenBank/DDBJ whole genome shotgun (WGS) entry which is preliminary data.</text>
</comment>
<accession>A0A658ZXL0</accession>
<dbReference type="AlphaFoldDB" id="A0A658ZXL0"/>
<name>A0A658ZXL0_KLEPN</name>
<reference evidence="3 4" key="1">
    <citation type="submission" date="2018-08" db="EMBL/GenBank/DDBJ databases">
        <authorList>
            <consortium name="Pathogen Informatics"/>
        </authorList>
    </citation>
    <scope>NUCLEOTIDE SEQUENCE [LARGE SCALE GENOMIC DNA]</scope>
    <source>
        <strain evidence="1 4">EuSCAPE_AT029</strain>
        <strain evidence="2 3">EuSCAPE_HU047</strain>
    </source>
</reference>
<evidence type="ECO:0000313" key="2">
    <source>
        <dbReference type="EMBL" id="SYR29419.1"/>
    </source>
</evidence>
<dbReference type="Proteomes" id="UP000259975">
    <property type="component" value="Unassembled WGS sequence"/>
</dbReference>
<organism evidence="1 4">
    <name type="scientific">Klebsiella pneumoniae</name>
    <dbReference type="NCBI Taxonomy" id="573"/>
    <lineage>
        <taxon>Bacteria</taxon>
        <taxon>Pseudomonadati</taxon>
        <taxon>Pseudomonadota</taxon>
        <taxon>Gammaproteobacteria</taxon>
        <taxon>Enterobacterales</taxon>
        <taxon>Enterobacteriaceae</taxon>
        <taxon>Klebsiella/Raoultella group</taxon>
        <taxon>Klebsiella</taxon>
        <taxon>Klebsiella pneumoniae complex</taxon>
    </lineage>
</organism>